<keyword evidence="2" id="KW-0067">ATP-binding</keyword>
<dbReference type="Proteomes" id="UP000232122">
    <property type="component" value="Unassembled WGS sequence"/>
</dbReference>
<dbReference type="GO" id="GO:0005524">
    <property type="term" value="F:ATP binding"/>
    <property type="evidence" value="ECO:0007669"/>
    <property type="project" value="UniProtKB-KW"/>
</dbReference>
<accession>A0A2N0B7S3</accession>
<reference evidence="2" key="3">
    <citation type="submission" date="2023-10" db="EMBL/GenBank/DDBJ databases">
        <authorList>
            <person name="Picardeau M."/>
            <person name="Thibeaux R."/>
        </authorList>
    </citation>
    <scope>NUCLEOTIDE SEQUENCE</scope>
    <source>
        <strain evidence="2">ATI7-C-A5</strain>
    </source>
</reference>
<dbReference type="Gene3D" id="3.40.50.300">
    <property type="entry name" value="P-loop containing nucleotide triphosphate hydrolases"/>
    <property type="match status" value="1"/>
</dbReference>
<dbReference type="Pfam" id="PF13401">
    <property type="entry name" value="AAA_22"/>
    <property type="match status" value="1"/>
</dbReference>
<dbReference type="EMBL" id="NPEF02000037">
    <property type="protein sequence ID" value="MDV6237834.1"/>
    <property type="molecule type" value="Genomic_DNA"/>
</dbReference>
<dbReference type="InterPro" id="IPR049945">
    <property type="entry name" value="AAA_22"/>
</dbReference>
<dbReference type="PANTHER" id="PTHR35894:SF1">
    <property type="entry name" value="PHOSPHORIBULOKINASE _ URIDINE KINASE FAMILY"/>
    <property type="match status" value="1"/>
</dbReference>
<dbReference type="InterPro" id="IPR052026">
    <property type="entry name" value="ExeA_AAA_ATPase_DNA-bind"/>
</dbReference>
<keyword evidence="2" id="KW-0547">Nucleotide-binding</keyword>
<dbReference type="RefSeq" id="WP_100746762.1">
    <property type="nucleotide sequence ID" value="NZ_NPEF02000037.1"/>
</dbReference>
<dbReference type="OrthoDB" id="337384at2"/>
<comment type="caution">
    <text evidence="3">The sequence shown here is derived from an EMBL/GenBank/DDBJ whole genome shotgun (WGS) entry which is preliminary data.</text>
</comment>
<name>A0A2N0B7S3_9LEPT</name>
<dbReference type="EMBL" id="NPEF01000122">
    <property type="protein sequence ID" value="PJZ92597.1"/>
    <property type="molecule type" value="Genomic_DNA"/>
</dbReference>
<evidence type="ECO:0000313" key="3">
    <source>
        <dbReference type="EMBL" id="PJZ92597.1"/>
    </source>
</evidence>
<organism evidence="3">
    <name type="scientific">Leptospira ellisii</name>
    <dbReference type="NCBI Taxonomy" id="2023197"/>
    <lineage>
        <taxon>Bacteria</taxon>
        <taxon>Pseudomonadati</taxon>
        <taxon>Spirochaetota</taxon>
        <taxon>Spirochaetia</taxon>
        <taxon>Leptospirales</taxon>
        <taxon>Leptospiraceae</taxon>
        <taxon>Leptospira</taxon>
    </lineage>
</organism>
<protein>
    <submittedName>
        <fullName evidence="2">ATP-binding protein</fullName>
    </submittedName>
    <submittedName>
        <fullName evidence="3">ATPase</fullName>
    </submittedName>
</protein>
<dbReference type="InterPro" id="IPR027417">
    <property type="entry name" value="P-loop_NTPase"/>
</dbReference>
<reference evidence="2 4" key="2">
    <citation type="journal article" date="2018" name="Microb. Genom.">
        <title>Deciphering the unexplored Leptospira diversity from soils uncovers genomic evolution to virulence.</title>
        <authorList>
            <person name="Thibeaux R."/>
            <person name="Iraola G."/>
            <person name="Ferres I."/>
            <person name="Bierque E."/>
            <person name="Girault D."/>
            <person name="Soupe-Gilbert M.E."/>
            <person name="Picardeau M."/>
            <person name="Goarant C."/>
        </authorList>
    </citation>
    <scope>NUCLEOTIDE SEQUENCE [LARGE SCALE GENOMIC DNA]</scope>
    <source>
        <strain evidence="2 4">ATI7-C-A5</strain>
    </source>
</reference>
<sequence>MKEEINKALEECKDVFVETKNAKRVLKFCKNVINRNQWAVVTGKPGVGKSEIRKELIRQLENNKKNIVIEVPVFHSVQPRSSAIMKEMIRAINPDVHVPGAIESKYKLLRSVLVDALDSGNKVVIVFEESHNLSHNMMRELKLIHEIEAMGKTHLFAMVMFLQATPQFGEIFRTREIGKRVLLEEMDLPSPEESIEIAEKRFNLSFKDDYAKSDFLDTTGDYPASIKHLAQSLWLLPEFNGVVTRSSLTTLKAKAFKEALLEYKISNRMIMRYIKKETKEEISVGYINEALNHKRNGTKAEAVREYASKLLNEVKDEAKAV</sequence>
<evidence type="ECO:0000313" key="4">
    <source>
        <dbReference type="Proteomes" id="UP000232122"/>
    </source>
</evidence>
<evidence type="ECO:0000313" key="2">
    <source>
        <dbReference type="EMBL" id="MDV6237834.1"/>
    </source>
</evidence>
<keyword evidence="4" id="KW-1185">Reference proteome</keyword>
<proteinExistence type="predicted"/>
<dbReference type="PANTHER" id="PTHR35894">
    <property type="entry name" value="GENERAL SECRETION PATHWAY PROTEIN A-RELATED"/>
    <property type="match status" value="1"/>
</dbReference>
<evidence type="ECO:0000259" key="1">
    <source>
        <dbReference type="Pfam" id="PF13401"/>
    </source>
</evidence>
<gene>
    <name evidence="2" type="ORF">CH379_019585</name>
    <name evidence="3" type="ORF">CH379_12360</name>
</gene>
<accession>A0A2N0BL88</accession>
<dbReference type="SUPFAM" id="SSF52540">
    <property type="entry name" value="P-loop containing nucleoside triphosphate hydrolases"/>
    <property type="match status" value="1"/>
</dbReference>
<dbReference type="GO" id="GO:0016887">
    <property type="term" value="F:ATP hydrolysis activity"/>
    <property type="evidence" value="ECO:0007669"/>
    <property type="project" value="InterPro"/>
</dbReference>
<reference evidence="3" key="1">
    <citation type="submission" date="2017-07" db="EMBL/GenBank/DDBJ databases">
        <title>Leptospira spp. isolated from tropical soils.</title>
        <authorList>
            <person name="Thibeaux R."/>
            <person name="Iraola G."/>
            <person name="Ferres I."/>
            <person name="Bierque E."/>
            <person name="Girault D."/>
            <person name="Soupe-Gilbert M.-E."/>
            <person name="Picardeau M."/>
            <person name="Goarant C."/>
        </authorList>
    </citation>
    <scope>NUCLEOTIDE SEQUENCE [LARGE SCALE GENOMIC DNA]</scope>
    <source>
        <strain evidence="3">ATI7-C-A5</strain>
    </source>
</reference>
<feature type="domain" description="ORC1/DEAH AAA+ ATPase" evidence="1">
    <location>
        <begin position="37"/>
        <end position="163"/>
    </location>
</feature>
<dbReference type="AlphaFoldDB" id="A0A2N0B7S3"/>